<keyword evidence="4" id="KW-0227">DNA damage</keyword>
<keyword evidence="3" id="KW-0540">Nuclease</keyword>
<organism evidence="11">
    <name type="scientific">Physcomitrium patens</name>
    <name type="common">Spreading-leaved earth moss</name>
    <name type="synonym">Physcomitrella patens</name>
    <dbReference type="NCBI Taxonomy" id="3218"/>
    <lineage>
        <taxon>Eukaryota</taxon>
        <taxon>Viridiplantae</taxon>
        <taxon>Streptophyta</taxon>
        <taxon>Embryophyta</taxon>
        <taxon>Bryophyta</taxon>
        <taxon>Bryophytina</taxon>
        <taxon>Bryopsida</taxon>
        <taxon>Funariidae</taxon>
        <taxon>Funariales</taxon>
        <taxon>Funariaceae</taxon>
        <taxon>Physcomitrium</taxon>
    </lineage>
</organism>
<dbReference type="STRING" id="3218.A0A2K1IV53"/>
<keyword evidence="6" id="KW-0269">Exonuclease</keyword>
<keyword evidence="13" id="KW-1185">Reference proteome</keyword>
<comment type="subcellular location">
    <subcellularLocation>
        <location evidence="1">Nucleus</location>
    </subcellularLocation>
</comment>
<dbReference type="GO" id="GO:0006281">
    <property type="term" value="P:DNA repair"/>
    <property type="evidence" value="ECO:0007669"/>
    <property type="project" value="UniProtKB-KW"/>
</dbReference>
<evidence type="ECO:0000256" key="5">
    <source>
        <dbReference type="ARBA" id="ARBA00022801"/>
    </source>
</evidence>
<dbReference type="EMBL" id="ABEU02000020">
    <property type="protein sequence ID" value="PNR33159.1"/>
    <property type="molecule type" value="Genomic_DNA"/>
</dbReference>
<gene>
    <name evidence="11" type="ORF">PHYPA_025102</name>
</gene>
<dbReference type="Proteomes" id="UP000006727">
    <property type="component" value="Chromosome 20"/>
</dbReference>
<evidence type="ECO:0000256" key="8">
    <source>
        <dbReference type="ARBA" id="ARBA00023242"/>
    </source>
</evidence>
<keyword evidence="7" id="KW-0234">DNA repair</keyword>
<evidence type="ECO:0000256" key="2">
    <source>
        <dbReference type="ARBA" id="ARBA00010205"/>
    </source>
</evidence>
<dbReference type="InParanoid" id="A0A2K1IV53"/>
<evidence type="ECO:0000256" key="1">
    <source>
        <dbReference type="ARBA" id="ARBA00004123"/>
    </source>
</evidence>
<protein>
    <submittedName>
        <fullName evidence="11 12">Uncharacterized protein</fullName>
    </submittedName>
</protein>
<dbReference type="Pfam" id="PF06087">
    <property type="entry name" value="Tyr-DNA_phospho"/>
    <property type="match status" value="1"/>
</dbReference>
<evidence type="ECO:0000313" key="12">
    <source>
        <dbReference type="EnsemblPlants" id="Pp3c20_13830V3.1"/>
    </source>
</evidence>
<dbReference type="GO" id="GO:0008081">
    <property type="term" value="F:phosphoric diester hydrolase activity"/>
    <property type="evidence" value="ECO:0007669"/>
    <property type="project" value="InterPro"/>
</dbReference>
<sequence>MSFVRSHFVEWFLLTLSNLSKAAWGALQKNGSQIMIRSYEPRELQYREDDEGKRQLRHAKLFTLSWKSSKHEKSGMDIFARLPPPYALPPVKYGPKVEKKYKHVVTIR</sequence>
<reference evidence="11 13" key="1">
    <citation type="journal article" date="2008" name="Science">
        <title>The Physcomitrella genome reveals evolutionary insights into the conquest of land by plants.</title>
        <authorList>
            <person name="Rensing S."/>
            <person name="Lang D."/>
            <person name="Zimmer A."/>
            <person name="Terry A."/>
            <person name="Salamov A."/>
            <person name="Shapiro H."/>
            <person name="Nishiyama T."/>
            <person name="Perroud P.-F."/>
            <person name="Lindquist E."/>
            <person name="Kamisugi Y."/>
            <person name="Tanahashi T."/>
            <person name="Sakakibara K."/>
            <person name="Fujita T."/>
            <person name="Oishi K."/>
            <person name="Shin-I T."/>
            <person name="Kuroki Y."/>
            <person name="Toyoda A."/>
            <person name="Suzuki Y."/>
            <person name="Hashimoto A."/>
            <person name="Yamaguchi K."/>
            <person name="Sugano A."/>
            <person name="Kohara Y."/>
            <person name="Fujiyama A."/>
            <person name="Anterola A."/>
            <person name="Aoki S."/>
            <person name="Ashton N."/>
            <person name="Barbazuk W.B."/>
            <person name="Barker E."/>
            <person name="Bennetzen J."/>
            <person name="Bezanilla M."/>
            <person name="Blankenship R."/>
            <person name="Cho S.H."/>
            <person name="Dutcher S."/>
            <person name="Estelle M."/>
            <person name="Fawcett J.A."/>
            <person name="Gundlach H."/>
            <person name="Hanada K."/>
            <person name="Heyl A."/>
            <person name="Hicks K.A."/>
            <person name="Hugh J."/>
            <person name="Lohr M."/>
            <person name="Mayer K."/>
            <person name="Melkozernov A."/>
            <person name="Murata T."/>
            <person name="Nelson D."/>
            <person name="Pils B."/>
            <person name="Prigge M."/>
            <person name="Reiss B."/>
            <person name="Renner T."/>
            <person name="Rombauts S."/>
            <person name="Rushton P."/>
            <person name="Sanderfoot A."/>
            <person name="Schween G."/>
            <person name="Shiu S.-H."/>
            <person name="Stueber K."/>
            <person name="Theodoulou F.L."/>
            <person name="Tu H."/>
            <person name="Van de Peer Y."/>
            <person name="Verrier P.J."/>
            <person name="Waters E."/>
            <person name="Wood A."/>
            <person name="Yang L."/>
            <person name="Cove D."/>
            <person name="Cuming A."/>
            <person name="Hasebe M."/>
            <person name="Lucas S."/>
            <person name="Mishler D.B."/>
            <person name="Reski R."/>
            <person name="Grigoriev I."/>
            <person name="Quatrano R.S."/>
            <person name="Boore J.L."/>
        </authorList>
    </citation>
    <scope>NUCLEOTIDE SEQUENCE [LARGE SCALE GENOMIC DNA]</scope>
    <source>
        <strain evidence="12 13">cv. Gransden 2004</strain>
    </source>
</reference>
<dbReference type="PANTHER" id="PTHR12415">
    <property type="entry name" value="TYROSYL-DNA PHOSPHODIESTERASE 1"/>
    <property type="match status" value="1"/>
</dbReference>
<keyword evidence="8" id="KW-0539">Nucleus</keyword>
<evidence type="ECO:0000256" key="4">
    <source>
        <dbReference type="ARBA" id="ARBA00022763"/>
    </source>
</evidence>
<dbReference type="EnsemblPlants" id="Pp3c20_13830V3.1">
    <property type="protein sequence ID" value="Pp3c20_13830V3.1"/>
    <property type="gene ID" value="Pp3c20_13830"/>
</dbReference>
<dbReference type="GO" id="GO:0005634">
    <property type="term" value="C:nucleus"/>
    <property type="evidence" value="ECO:0007669"/>
    <property type="project" value="UniProtKB-SubCell"/>
</dbReference>
<dbReference type="PANTHER" id="PTHR12415:SF0">
    <property type="entry name" value="TYROSYL-DNA PHOSPHODIESTERASE 1"/>
    <property type="match status" value="1"/>
</dbReference>
<keyword evidence="5" id="KW-0378">Hydrolase</keyword>
<evidence type="ECO:0000256" key="10">
    <source>
        <dbReference type="SAM" id="SignalP"/>
    </source>
</evidence>
<evidence type="ECO:0000256" key="7">
    <source>
        <dbReference type="ARBA" id="ARBA00023204"/>
    </source>
</evidence>
<dbReference type="SUPFAM" id="SSF56024">
    <property type="entry name" value="Phospholipase D/nuclease"/>
    <property type="match status" value="1"/>
</dbReference>
<dbReference type="InterPro" id="IPR010347">
    <property type="entry name" value="Tdp1"/>
</dbReference>
<dbReference type="Gramene" id="Pp3c20_13830V3.1">
    <property type="protein sequence ID" value="Pp3c20_13830V3.1"/>
    <property type="gene ID" value="Pp3c20_13830"/>
</dbReference>
<comment type="similarity">
    <text evidence="2">Belongs to the tyrosyl-DNA phosphodiesterase family.</text>
</comment>
<dbReference type="GO" id="GO:0004527">
    <property type="term" value="F:exonuclease activity"/>
    <property type="evidence" value="ECO:0007669"/>
    <property type="project" value="UniProtKB-KW"/>
</dbReference>
<feature type="chain" id="PRO_5036042774" evidence="10">
    <location>
        <begin position="23"/>
        <end position="108"/>
    </location>
</feature>
<name>A0A2K1IV53_PHYPA</name>
<feature type="signal peptide" evidence="10">
    <location>
        <begin position="1"/>
        <end position="22"/>
    </location>
</feature>
<evidence type="ECO:0000256" key="9">
    <source>
        <dbReference type="PIRSR" id="PIRSR610347-3"/>
    </source>
</evidence>
<keyword evidence="10" id="KW-0732">Signal</keyword>
<accession>A0A2K1IV53</accession>
<evidence type="ECO:0000313" key="13">
    <source>
        <dbReference type="Proteomes" id="UP000006727"/>
    </source>
</evidence>
<reference evidence="12" key="3">
    <citation type="submission" date="2020-12" db="UniProtKB">
        <authorList>
            <consortium name="EnsemblPlants"/>
        </authorList>
    </citation>
    <scope>IDENTIFICATION</scope>
</reference>
<evidence type="ECO:0000313" key="11">
    <source>
        <dbReference type="EMBL" id="PNR33159.1"/>
    </source>
</evidence>
<dbReference type="AlphaFoldDB" id="A0A2K1IV53"/>
<evidence type="ECO:0000256" key="3">
    <source>
        <dbReference type="ARBA" id="ARBA00022722"/>
    </source>
</evidence>
<dbReference type="Gene3D" id="3.30.870.10">
    <property type="entry name" value="Endonuclease Chain A"/>
    <property type="match status" value="1"/>
</dbReference>
<dbReference type="PaxDb" id="3218-PP1S94_64V6.1"/>
<proteinExistence type="inferred from homology"/>
<feature type="site" description="Interaction with DNA" evidence="9">
    <location>
        <position position="20"/>
    </location>
</feature>
<reference evidence="11 13" key="2">
    <citation type="journal article" date="2018" name="Plant J.">
        <title>The Physcomitrella patens chromosome-scale assembly reveals moss genome structure and evolution.</title>
        <authorList>
            <person name="Lang D."/>
            <person name="Ullrich K.K."/>
            <person name="Murat F."/>
            <person name="Fuchs J."/>
            <person name="Jenkins J."/>
            <person name="Haas F.B."/>
            <person name="Piednoel M."/>
            <person name="Gundlach H."/>
            <person name="Van Bel M."/>
            <person name="Meyberg R."/>
            <person name="Vives C."/>
            <person name="Morata J."/>
            <person name="Symeonidi A."/>
            <person name="Hiss M."/>
            <person name="Muchero W."/>
            <person name="Kamisugi Y."/>
            <person name="Saleh O."/>
            <person name="Blanc G."/>
            <person name="Decker E.L."/>
            <person name="van Gessel N."/>
            <person name="Grimwood J."/>
            <person name="Hayes R.D."/>
            <person name="Graham S.W."/>
            <person name="Gunter L.E."/>
            <person name="McDaniel S.F."/>
            <person name="Hoernstein S.N.W."/>
            <person name="Larsson A."/>
            <person name="Li F.W."/>
            <person name="Perroud P.F."/>
            <person name="Phillips J."/>
            <person name="Ranjan P."/>
            <person name="Rokshar D.S."/>
            <person name="Rothfels C.J."/>
            <person name="Schneider L."/>
            <person name="Shu S."/>
            <person name="Stevenson D.W."/>
            <person name="Thummler F."/>
            <person name="Tillich M."/>
            <person name="Villarreal Aguilar J.C."/>
            <person name="Widiez T."/>
            <person name="Wong G.K."/>
            <person name="Wymore A."/>
            <person name="Zhang Y."/>
            <person name="Zimmer A.D."/>
            <person name="Quatrano R.S."/>
            <person name="Mayer K.F.X."/>
            <person name="Goodstein D."/>
            <person name="Casacuberta J.M."/>
            <person name="Vandepoele K."/>
            <person name="Reski R."/>
            <person name="Cuming A.C."/>
            <person name="Tuskan G.A."/>
            <person name="Maumus F."/>
            <person name="Salse J."/>
            <person name="Schmutz J."/>
            <person name="Rensing S.A."/>
        </authorList>
    </citation>
    <scope>NUCLEOTIDE SEQUENCE [LARGE SCALE GENOMIC DNA]</scope>
    <source>
        <strain evidence="12 13">cv. Gransden 2004</strain>
    </source>
</reference>
<evidence type="ECO:0000256" key="6">
    <source>
        <dbReference type="ARBA" id="ARBA00022839"/>
    </source>
</evidence>